<dbReference type="AlphaFoldDB" id="A0A0E9XFZ1"/>
<proteinExistence type="predicted"/>
<name>A0A0E9XFZ1_ANGAN</name>
<reference evidence="1" key="1">
    <citation type="submission" date="2014-11" db="EMBL/GenBank/DDBJ databases">
        <authorList>
            <person name="Amaro Gonzalez C."/>
        </authorList>
    </citation>
    <scope>NUCLEOTIDE SEQUENCE</scope>
</reference>
<sequence>MFFKKIENGNQNNIPYTLLERQALPRLRRPQCFAEDNVLYRRYTYNHFLRLKENATVILRHGQYLMSETICTHHTYSKRDLILTLMNSIYRCVRCLAVFCK</sequence>
<reference evidence="1" key="2">
    <citation type="journal article" date="2015" name="Fish Shellfish Immunol.">
        <title>Early steps in the European eel (Anguilla anguilla)-Vibrio vulnificus interaction in the gills: Role of the RtxA13 toxin.</title>
        <authorList>
            <person name="Callol A."/>
            <person name="Pajuelo D."/>
            <person name="Ebbesson L."/>
            <person name="Teles M."/>
            <person name="MacKenzie S."/>
            <person name="Amaro C."/>
        </authorList>
    </citation>
    <scope>NUCLEOTIDE SEQUENCE</scope>
</reference>
<dbReference type="EMBL" id="GBXM01007969">
    <property type="protein sequence ID" value="JAI00609.1"/>
    <property type="molecule type" value="Transcribed_RNA"/>
</dbReference>
<protein>
    <submittedName>
        <fullName evidence="1">Uncharacterized protein</fullName>
    </submittedName>
</protein>
<accession>A0A0E9XFZ1</accession>
<evidence type="ECO:0000313" key="1">
    <source>
        <dbReference type="EMBL" id="JAI00609.1"/>
    </source>
</evidence>
<organism evidence="1">
    <name type="scientific">Anguilla anguilla</name>
    <name type="common">European freshwater eel</name>
    <name type="synonym">Muraena anguilla</name>
    <dbReference type="NCBI Taxonomy" id="7936"/>
    <lineage>
        <taxon>Eukaryota</taxon>
        <taxon>Metazoa</taxon>
        <taxon>Chordata</taxon>
        <taxon>Craniata</taxon>
        <taxon>Vertebrata</taxon>
        <taxon>Euteleostomi</taxon>
        <taxon>Actinopterygii</taxon>
        <taxon>Neopterygii</taxon>
        <taxon>Teleostei</taxon>
        <taxon>Anguilliformes</taxon>
        <taxon>Anguillidae</taxon>
        <taxon>Anguilla</taxon>
    </lineage>
</organism>